<comment type="caution">
    <text evidence="1">The sequence shown here is derived from an EMBL/GenBank/DDBJ whole genome shotgun (WGS) entry which is preliminary data.</text>
</comment>
<protein>
    <submittedName>
        <fullName evidence="1">Uncharacterized protein</fullName>
    </submittedName>
</protein>
<organism evidence="1 2">
    <name type="scientific">Symbiodinium microadriaticum</name>
    <name type="common">Dinoflagellate</name>
    <name type="synonym">Zooxanthella microadriatica</name>
    <dbReference type="NCBI Taxonomy" id="2951"/>
    <lineage>
        <taxon>Eukaryota</taxon>
        <taxon>Sar</taxon>
        <taxon>Alveolata</taxon>
        <taxon>Dinophyceae</taxon>
        <taxon>Suessiales</taxon>
        <taxon>Symbiodiniaceae</taxon>
        <taxon>Symbiodinium</taxon>
    </lineage>
</organism>
<dbReference type="AlphaFoldDB" id="A0A1Q9EEZ0"/>
<dbReference type="EMBL" id="LSRX01000170">
    <property type="protein sequence ID" value="OLQ05983.1"/>
    <property type="molecule type" value="Genomic_DNA"/>
</dbReference>
<accession>A0A1Q9EEZ0</accession>
<sequence>MGSAWLPCTEKLELPSTDFNVAAIKWLRSRLPDQPLQGWVLGERRAYRQIPISPAHRKWSVVALKDPAAGKVAFFAMIGHSLVGVRGLQPPFGSNHRHPSAVFTVAAFNFYDDKSMMTSMGSSPRALLKERSRWRSRKQELFEEISMTLEHEELSPGNFEGNLMFGASQFWGKIGRAFLRALPDRQYSRKTTSTGLSPALRYSIYKWRTLVMHGPSRPIPSSGPKKSDVVVFTDASVY</sequence>
<dbReference type="Proteomes" id="UP000186817">
    <property type="component" value="Unassembled WGS sequence"/>
</dbReference>
<evidence type="ECO:0000313" key="2">
    <source>
        <dbReference type="Proteomes" id="UP000186817"/>
    </source>
</evidence>
<dbReference type="OrthoDB" id="448892at2759"/>
<evidence type="ECO:0000313" key="1">
    <source>
        <dbReference type="EMBL" id="OLQ05983.1"/>
    </source>
</evidence>
<gene>
    <name evidence="1" type="ORF">AK812_SmicGene10769</name>
</gene>
<proteinExistence type="predicted"/>
<reference evidence="1 2" key="1">
    <citation type="submission" date="2016-02" db="EMBL/GenBank/DDBJ databases">
        <title>Genome analysis of coral dinoflagellate symbionts highlights evolutionary adaptations to a symbiotic lifestyle.</title>
        <authorList>
            <person name="Aranda M."/>
            <person name="Li Y."/>
            <person name="Liew Y.J."/>
            <person name="Baumgarten S."/>
            <person name="Simakov O."/>
            <person name="Wilson M."/>
            <person name="Piel J."/>
            <person name="Ashoor H."/>
            <person name="Bougouffa S."/>
            <person name="Bajic V.B."/>
            <person name="Ryu T."/>
            <person name="Ravasi T."/>
            <person name="Bayer T."/>
            <person name="Micklem G."/>
            <person name="Kim H."/>
            <person name="Bhak J."/>
            <person name="Lajeunesse T.C."/>
            <person name="Voolstra C.R."/>
        </authorList>
    </citation>
    <scope>NUCLEOTIDE SEQUENCE [LARGE SCALE GENOMIC DNA]</scope>
    <source>
        <strain evidence="1 2">CCMP2467</strain>
    </source>
</reference>
<name>A0A1Q9EEZ0_SYMMI</name>
<keyword evidence="2" id="KW-1185">Reference proteome</keyword>